<dbReference type="SUPFAM" id="SSF63829">
    <property type="entry name" value="Calcium-dependent phosphotriesterase"/>
    <property type="match status" value="1"/>
</dbReference>
<dbReference type="RefSeq" id="WP_084324397.1">
    <property type="nucleotide sequence ID" value="NZ_ARYM01000025.1"/>
</dbReference>
<comment type="caution">
    <text evidence="2">The sequence shown here is derived from an EMBL/GenBank/DDBJ whole genome shotgun (WGS) entry which is preliminary data.</text>
</comment>
<accession>A0A062V548</accession>
<dbReference type="EMBL" id="ARYM01000025">
    <property type="protein sequence ID" value="KCZ97104.1"/>
    <property type="molecule type" value="Genomic_DNA"/>
</dbReference>
<sequence>MIRPLMGVTTLCLILSAPLASAEPADPAAVTRQAFELRRFPAAEARQAVAADAGSIFAINNHAIGRYDKETGAPILGWEGAEGGPFIHLNSGIVLDGRLYSAHSNYPALPQQSSLEWFDPETLGHLGSVSFGQSVGSFVWADRHDGYWWLGFVHYAGRGSPPDRGPEWSQLVKADDEFRTLESFAFPPALIDAFHGYSASGGAWGPDGRLYVTGHDEPRLYALSLPVAGSELVWEETIAIPAEGQGFAWDPEEPWVIYTLERSRQEIVVSRIPH</sequence>
<name>A0A062V548_9PROT</name>
<evidence type="ECO:0000313" key="2">
    <source>
        <dbReference type="EMBL" id="KCZ97104.1"/>
    </source>
</evidence>
<evidence type="ECO:0008006" key="4">
    <source>
        <dbReference type="Google" id="ProtNLM"/>
    </source>
</evidence>
<keyword evidence="3" id="KW-1185">Reference proteome</keyword>
<dbReference type="OrthoDB" id="839202at2"/>
<protein>
    <recommendedName>
        <fullName evidence="4">Lipoprotein</fullName>
    </recommendedName>
</protein>
<dbReference type="AlphaFoldDB" id="A0A062V548"/>
<reference evidence="2 3" key="1">
    <citation type="journal article" date="2014" name="Antonie Van Leeuwenhoek">
        <title>Hyphomonas beringensis sp. nov. and Hyphomonas chukchiensis sp. nov., isolated from surface seawater of the Bering Sea and Chukchi Sea.</title>
        <authorList>
            <person name="Li C."/>
            <person name="Lai Q."/>
            <person name="Li G."/>
            <person name="Dong C."/>
            <person name="Wang J."/>
            <person name="Liao Y."/>
            <person name="Shao Z."/>
        </authorList>
    </citation>
    <scope>NUCLEOTIDE SEQUENCE [LARGE SCALE GENOMIC DNA]</scope>
    <source>
        <strain evidence="2 3">PS728</strain>
    </source>
</reference>
<dbReference type="Proteomes" id="UP000027100">
    <property type="component" value="Unassembled WGS sequence"/>
</dbReference>
<proteinExistence type="predicted"/>
<evidence type="ECO:0000313" key="3">
    <source>
        <dbReference type="Proteomes" id="UP000027100"/>
    </source>
</evidence>
<dbReference type="eggNOG" id="COG2706">
    <property type="taxonomic scope" value="Bacteria"/>
</dbReference>
<dbReference type="PATRIC" id="fig|1280954.3.peg.3355"/>
<organism evidence="2 3">
    <name type="scientific">Hyphomonas polymorpha PS728</name>
    <dbReference type="NCBI Taxonomy" id="1280954"/>
    <lineage>
        <taxon>Bacteria</taxon>
        <taxon>Pseudomonadati</taxon>
        <taxon>Pseudomonadota</taxon>
        <taxon>Alphaproteobacteria</taxon>
        <taxon>Hyphomonadales</taxon>
        <taxon>Hyphomonadaceae</taxon>
        <taxon>Hyphomonas</taxon>
    </lineage>
</organism>
<dbReference type="STRING" id="1280954.HPO_16615"/>
<evidence type="ECO:0000256" key="1">
    <source>
        <dbReference type="SAM" id="SignalP"/>
    </source>
</evidence>
<feature type="chain" id="PRO_5001615474" description="Lipoprotein" evidence="1">
    <location>
        <begin position="23"/>
        <end position="274"/>
    </location>
</feature>
<gene>
    <name evidence="2" type="ORF">HPO_16615</name>
</gene>
<feature type="signal peptide" evidence="1">
    <location>
        <begin position="1"/>
        <end position="22"/>
    </location>
</feature>
<keyword evidence="1" id="KW-0732">Signal</keyword>